<keyword evidence="3" id="KW-0255">Endonuclease</keyword>
<dbReference type="GO" id="GO:0003964">
    <property type="term" value="F:RNA-directed DNA polymerase activity"/>
    <property type="evidence" value="ECO:0007669"/>
    <property type="project" value="UniProtKB-KW"/>
</dbReference>
<keyword evidence="2" id="KW-0479">Metal-binding</keyword>
<keyword evidence="4" id="KW-0378">Hydrolase</keyword>
<dbReference type="InterPro" id="IPR001584">
    <property type="entry name" value="Integrase_cat-core"/>
</dbReference>
<reference evidence="12 13" key="1">
    <citation type="submission" date="2020-02" db="EMBL/GenBank/DDBJ databases">
        <authorList>
            <person name="Ferguson B K."/>
        </authorList>
    </citation>
    <scope>NUCLEOTIDE SEQUENCE [LARGE SCALE GENOMIC DNA]</scope>
</reference>
<gene>
    <name evidence="12" type="ORF">NTEN_LOCUS18987</name>
</gene>
<dbReference type="InterPro" id="IPR043502">
    <property type="entry name" value="DNA/RNA_pol_sf"/>
</dbReference>
<dbReference type="GO" id="GO:0016787">
    <property type="term" value="F:hydrolase activity"/>
    <property type="evidence" value="ECO:0007669"/>
    <property type="project" value="UniProtKB-KW"/>
</dbReference>
<keyword evidence="5" id="KW-0460">Magnesium</keyword>
<dbReference type="CDD" id="cd09272">
    <property type="entry name" value="RNase_HI_RT_Ty1"/>
    <property type="match status" value="1"/>
</dbReference>
<dbReference type="GO" id="GO:0046872">
    <property type="term" value="F:metal ion binding"/>
    <property type="evidence" value="ECO:0007669"/>
    <property type="project" value="UniProtKB-KW"/>
</dbReference>
<dbReference type="PANTHER" id="PTHR42648">
    <property type="entry name" value="TRANSPOSASE, PUTATIVE-RELATED"/>
    <property type="match status" value="1"/>
</dbReference>
<evidence type="ECO:0000256" key="1">
    <source>
        <dbReference type="ARBA" id="ARBA00022722"/>
    </source>
</evidence>
<keyword evidence="9" id="KW-0233">DNA recombination</keyword>
<evidence type="ECO:0000256" key="5">
    <source>
        <dbReference type="ARBA" id="ARBA00022842"/>
    </source>
</evidence>
<feature type="domain" description="Integrase catalytic" evidence="11">
    <location>
        <begin position="52"/>
        <end position="217"/>
    </location>
</feature>
<keyword evidence="6" id="KW-0229">DNA integration</keyword>
<keyword evidence="8" id="KW-0548">Nucleotidyltransferase</keyword>
<evidence type="ECO:0000256" key="7">
    <source>
        <dbReference type="ARBA" id="ARBA00022918"/>
    </source>
</evidence>
<dbReference type="Pfam" id="PF07727">
    <property type="entry name" value="RVT_2"/>
    <property type="match status" value="1"/>
</dbReference>
<evidence type="ECO:0000259" key="11">
    <source>
        <dbReference type="PROSITE" id="PS50994"/>
    </source>
</evidence>
<dbReference type="SUPFAM" id="SSF53098">
    <property type="entry name" value="Ribonuclease H-like"/>
    <property type="match status" value="1"/>
</dbReference>
<keyword evidence="8" id="KW-0808">Transferase</keyword>
<dbReference type="OrthoDB" id="6628743at2759"/>
<keyword evidence="1" id="KW-0540">Nuclease</keyword>
<evidence type="ECO:0000313" key="12">
    <source>
        <dbReference type="EMBL" id="CAB0014562.1"/>
    </source>
</evidence>
<name>A0A6H5HDJ3_9HEMI</name>
<dbReference type="GO" id="GO:0004519">
    <property type="term" value="F:endonuclease activity"/>
    <property type="evidence" value="ECO:0007669"/>
    <property type="project" value="UniProtKB-KW"/>
</dbReference>
<proteinExistence type="predicted"/>
<evidence type="ECO:0000313" key="13">
    <source>
        <dbReference type="Proteomes" id="UP000479000"/>
    </source>
</evidence>
<evidence type="ECO:0000256" key="6">
    <source>
        <dbReference type="ARBA" id="ARBA00022908"/>
    </source>
</evidence>
<organism evidence="12 13">
    <name type="scientific">Nesidiocoris tenuis</name>
    <dbReference type="NCBI Taxonomy" id="355587"/>
    <lineage>
        <taxon>Eukaryota</taxon>
        <taxon>Metazoa</taxon>
        <taxon>Ecdysozoa</taxon>
        <taxon>Arthropoda</taxon>
        <taxon>Hexapoda</taxon>
        <taxon>Insecta</taxon>
        <taxon>Pterygota</taxon>
        <taxon>Neoptera</taxon>
        <taxon>Paraneoptera</taxon>
        <taxon>Hemiptera</taxon>
        <taxon>Heteroptera</taxon>
        <taxon>Panheteroptera</taxon>
        <taxon>Cimicomorpha</taxon>
        <taxon>Miridae</taxon>
        <taxon>Dicyphina</taxon>
        <taxon>Nesidiocoris</taxon>
    </lineage>
</organism>
<dbReference type="SUPFAM" id="SSF56672">
    <property type="entry name" value="DNA/RNA polymerases"/>
    <property type="match status" value="1"/>
</dbReference>
<dbReference type="PANTHER" id="PTHR42648:SF11">
    <property type="entry name" value="TRANSPOSON TY4-P GAG-POL POLYPROTEIN"/>
    <property type="match status" value="1"/>
</dbReference>
<dbReference type="InterPro" id="IPR012337">
    <property type="entry name" value="RNaseH-like_sf"/>
</dbReference>
<dbReference type="GO" id="GO:0015074">
    <property type="term" value="P:DNA integration"/>
    <property type="evidence" value="ECO:0007669"/>
    <property type="project" value="UniProtKB-KW"/>
</dbReference>
<protein>
    <recommendedName>
        <fullName evidence="11">Integrase catalytic domain-containing protein</fullName>
    </recommendedName>
</protein>
<evidence type="ECO:0000256" key="10">
    <source>
        <dbReference type="ARBA" id="ARBA00023268"/>
    </source>
</evidence>
<dbReference type="Pfam" id="PF00665">
    <property type="entry name" value="rve"/>
    <property type="match status" value="1"/>
</dbReference>
<keyword evidence="8" id="KW-0239">DNA-directed DNA polymerase</keyword>
<evidence type="ECO:0000256" key="3">
    <source>
        <dbReference type="ARBA" id="ARBA00022759"/>
    </source>
</evidence>
<dbReference type="AlphaFoldDB" id="A0A6H5HDJ3"/>
<dbReference type="GO" id="GO:0003887">
    <property type="term" value="F:DNA-directed DNA polymerase activity"/>
    <property type="evidence" value="ECO:0007669"/>
    <property type="project" value="UniProtKB-KW"/>
</dbReference>
<dbReference type="Proteomes" id="UP000479000">
    <property type="component" value="Unassembled WGS sequence"/>
</dbReference>
<sequence>MGHPSIDSMKRMLSLVDGINLQEKDLEDLPTVCEVCVKAKQTRFPFKTNRERATRPLQILHTDVIGPIETETWDGKRYILSVLDDATQFASVFLMRHKSEAFDFIKNFVVEAEAQHKQVVSKIRSDNGGEFSSDEMKRWCKQRGIRQDQGISHTPQLNGRAERLGRTIMSRVRALLLDSGMKDEMWGEAAQTAAYLMNRTPSSTIDVTPAEKWFGNRPNVSKIHVFGCIAYAKKLGHLKKLEPRSEKLYLVKKKKNRRMRVIQRTFKMVKMAHRTTVILQKFKMIQKKRKTSLRPQRDRKIPQKYDDFVLLSYKQAISGPDKDKWAEAIEEEMRSLQKNRTWKLVDENSVQNQDVLSSRWVFRVKDNGKHKARLVIRGCEQDSSYELEEIFSPVISANSLRTMFALAAAKNFHIYKFDVKTAFLHGELKGDVFMKMPEGFEVPGKLCKLEKALYGLKCSPMIWNEKFSRTLKMKGFEEVKAERCLFRNVSGSVMVSIYVDDGLVIGKDHDELIQVLASLKEEFDMTIEENPSFFLGMEISRDSSGIKLSQEKYLRSVLQKFRMSDAKPVVTPGYENKIYDRSEEEIKYPYREAVGSLLHLSSRTRPDISNAVNIVSRHIEHPCKEDVDALKRILRYLAGTPSRGIKFSSMGDVQKIDGYSDSDYAGDQDTRRSTSGYIILFAGGPIGWCSRRQPIVALSSTEAEYIAAADCCKEVMYLCSVIEELINAKIQVCLMVDNQSSISLIKTGVVNRRSKHIDVRYHYIFEKFQSGDIDVKYCSTDCQVADMLTKPLGKVKFEKHANFVMST</sequence>
<keyword evidence="10" id="KW-0511">Multifunctional enzyme</keyword>
<dbReference type="EMBL" id="CADCXU010028070">
    <property type="protein sequence ID" value="CAB0014562.1"/>
    <property type="molecule type" value="Genomic_DNA"/>
</dbReference>
<dbReference type="GO" id="GO:0003676">
    <property type="term" value="F:nucleic acid binding"/>
    <property type="evidence" value="ECO:0007669"/>
    <property type="project" value="InterPro"/>
</dbReference>
<dbReference type="PROSITE" id="PS50994">
    <property type="entry name" value="INTEGRASE"/>
    <property type="match status" value="1"/>
</dbReference>
<dbReference type="InterPro" id="IPR036397">
    <property type="entry name" value="RNaseH_sf"/>
</dbReference>
<evidence type="ECO:0000256" key="2">
    <source>
        <dbReference type="ARBA" id="ARBA00022723"/>
    </source>
</evidence>
<evidence type="ECO:0000256" key="4">
    <source>
        <dbReference type="ARBA" id="ARBA00022801"/>
    </source>
</evidence>
<evidence type="ECO:0000256" key="9">
    <source>
        <dbReference type="ARBA" id="ARBA00023172"/>
    </source>
</evidence>
<dbReference type="Gene3D" id="3.30.420.10">
    <property type="entry name" value="Ribonuclease H-like superfamily/Ribonuclease H"/>
    <property type="match status" value="1"/>
</dbReference>
<dbReference type="InterPro" id="IPR039537">
    <property type="entry name" value="Retrotran_Ty1/copia-like"/>
</dbReference>
<keyword evidence="7" id="KW-0695">RNA-directed DNA polymerase</keyword>
<dbReference type="InterPro" id="IPR013103">
    <property type="entry name" value="RVT_2"/>
</dbReference>
<dbReference type="GO" id="GO:0042575">
    <property type="term" value="C:DNA polymerase complex"/>
    <property type="evidence" value="ECO:0007669"/>
    <property type="project" value="UniProtKB-ARBA"/>
</dbReference>
<dbReference type="GO" id="GO:0006310">
    <property type="term" value="P:DNA recombination"/>
    <property type="evidence" value="ECO:0007669"/>
    <property type="project" value="UniProtKB-KW"/>
</dbReference>
<keyword evidence="13" id="KW-1185">Reference proteome</keyword>
<accession>A0A6H5HDJ3</accession>
<evidence type="ECO:0000256" key="8">
    <source>
        <dbReference type="ARBA" id="ARBA00022932"/>
    </source>
</evidence>